<feature type="transmembrane region" description="Helical" evidence="7">
    <location>
        <begin position="160"/>
        <end position="188"/>
    </location>
</feature>
<dbReference type="GO" id="GO:0055085">
    <property type="term" value="P:transmembrane transport"/>
    <property type="evidence" value="ECO:0007669"/>
    <property type="project" value="InterPro"/>
</dbReference>
<comment type="subcellular location">
    <subcellularLocation>
        <location evidence="1">Membrane</location>
        <topology evidence="1">Multi-pass membrane protein</topology>
    </subcellularLocation>
</comment>
<evidence type="ECO:0000313" key="8">
    <source>
        <dbReference type="EMBL" id="SME87705.1"/>
    </source>
</evidence>
<feature type="transmembrane region" description="Helical" evidence="7">
    <location>
        <begin position="35"/>
        <end position="54"/>
    </location>
</feature>
<keyword evidence="5 7" id="KW-1133">Transmembrane helix</keyword>
<keyword evidence="9" id="KW-1185">Reference proteome</keyword>
<evidence type="ECO:0000313" key="9">
    <source>
        <dbReference type="Proteomes" id="UP000192906"/>
    </source>
</evidence>
<feature type="transmembrane region" description="Helical" evidence="7">
    <location>
        <begin position="6"/>
        <end position="23"/>
    </location>
</feature>
<dbReference type="OrthoDB" id="5449814at2"/>
<evidence type="ECO:0008006" key="10">
    <source>
        <dbReference type="Google" id="ProtNLM"/>
    </source>
</evidence>
<dbReference type="STRING" id="1519643.SAMN06295933_0003"/>
<dbReference type="Proteomes" id="UP000192906">
    <property type="component" value="Unassembled WGS sequence"/>
</dbReference>
<evidence type="ECO:0000256" key="7">
    <source>
        <dbReference type="SAM" id="Phobius"/>
    </source>
</evidence>
<feature type="transmembrane region" description="Helical" evidence="7">
    <location>
        <begin position="259"/>
        <end position="279"/>
    </location>
</feature>
<feature type="transmembrane region" description="Helical" evidence="7">
    <location>
        <begin position="291"/>
        <end position="316"/>
    </location>
</feature>
<evidence type="ECO:0000256" key="6">
    <source>
        <dbReference type="ARBA" id="ARBA00023136"/>
    </source>
</evidence>
<feature type="transmembrane region" description="Helical" evidence="7">
    <location>
        <begin position="232"/>
        <end position="253"/>
    </location>
</feature>
<keyword evidence="3" id="KW-1003">Cell membrane</keyword>
<dbReference type="PANTHER" id="PTHR36838:SF3">
    <property type="entry name" value="TRANSPORTER AUXIN EFFLUX CARRIER EC FAMILY"/>
    <property type="match status" value="1"/>
</dbReference>
<keyword evidence="4 7" id="KW-0812">Transmembrane</keyword>
<sequence length="318" mass="34495">MVTLVICALIPIFLMIIGGGFAYRREILPENSAAVLNGFVCYFTLPALIFGTLATTPVHEIAQLGFISAFTGSMVVSYLLMFIFSKYVFKSHYTESSMRALSGSFPNCAFLGLPVMLSLFGSGKDVLIATTLAILLPTVLIIIVVATFSLHRADKDKSVFAILCSIMISMLKTPLIASALVGIMFSVLQIQLPEFLSKSLHSFGMTSIPCALFAVGIVLCKQKIELKWVNILSVNFSKMVLQPVIAAILLLLFKVPENMFLMGVVLAGMPAAALTCVLAQEYNTLEMETSTFLLITTLIYLPCLLGTLAIANLFGITF</sequence>
<evidence type="ECO:0000256" key="3">
    <source>
        <dbReference type="ARBA" id="ARBA00022475"/>
    </source>
</evidence>
<gene>
    <name evidence="8" type="ORF">SAMN06295933_0003</name>
</gene>
<feature type="transmembrane region" description="Helical" evidence="7">
    <location>
        <begin position="126"/>
        <end position="148"/>
    </location>
</feature>
<dbReference type="PANTHER" id="PTHR36838">
    <property type="entry name" value="AUXIN EFFLUX CARRIER FAMILY PROTEIN"/>
    <property type="match status" value="1"/>
</dbReference>
<keyword evidence="6 7" id="KW-0472">Membrane</keyword>
<dbReference type="EMBL" id="FWZU01000001">
    <property type="protein sequence ID" value="SME87705.1"/>
    <property type="molecule type" value="Genomic_DNA"/>
</dbReference>
<accession>A0A1X7C0P7</accession>
<reference evidence="9" key="1">
    <citation type="submission" date="2017-04" db="EMBL/GenBank/DDBJ databases">
        <authorList>
            <person name="Varghese N."/>
            <person name="Submissions S."/>
        </authorList>
    </citation>
    <scope>NUCLEOTIDE SEQUENCE [LARGE SCALE GENOMIC DNA]</scope>
    <source>
        <strain evidence="9">K3S</strain>
    </source>
</reference>
<dbReference type="Pfam" id="PF03547">
    <property type="entry name" value="Mem_trans"/>
    <property type="match status" value="1"/>
</dbReference>
<feature type="transmembrane region" description="Helical" evidence="7">
    <location>
        <begin position="200"/>
        <end position="220"/>
    </location>
</feature>
<dbReference type="AlphaFoldDB" id="A0A1X7C0P7"/>
<keyword evidence="2" id="KW-0813">Transport</keyword>
<protein>
    <recommendedName>
        <fullName evidence="10">Transporter</fullName>
    </recommendedName>
</protein>
<feature type="transmembrane region" description="Helical" evidence="7">
    <location>
        <begin position="101"/>
        <end position="120"/>
    </location>
</feature>
<dbReference type="InterPro" id="IPR004776">
    <property type="entry name" value="Mem_transp_PIN-like"/>
</dbReference>
<dbReference type="GO" id="GO:0016020">
    <property type="term" value="C:membrane"/>
    <property type="evidence" value="ECO:0007669"/>
    <property type="project" value="UniProtKB-SubCell"/>
</dbReference>
<proteinExistence type="predicted"/>
<evidence type="ECO:0000256" key="4">
    <source>
        <dbReference type="ARBA" id="ARBA00022692"/>
    </source>
</evidence>
<evidence type="ECO:0000256" key="1">
    <source>
        <dbReference type="ARBA" id="ARBA00004141"/>
    </source>
</evidence>
<evidence type="ECO:0000256" key="5">
    <source>
        <dbReference type="ARBA" id="ARBA00022989"/>
    </source>
</evidence>
<evidence type="ECO:0000256" key="2">
    <source>
        <dbReference type="ARBA" id="ARBA00022448"/>
    </source>
</evidence>
<name>A0A1X7C0P7_9BACT</name>
<organism evidence="8 9">
    <name type="scientific">Desulfovibrio gilichinskyi</name>
    <dbReference type="NCBI Taxonomy" id="1519643"/>
    <lineage>
        <taxon>Bacteria</taxon>
        <taxon>Pseudomonadati</taxon>
        <taxon>Thermodesulfobacteriota</taxon>
        <taxon>Desulfovibrionia</taxon>
        <taxon>Desulfovibrionales</taxon>
        <taxon>Desulfovibrionaceae</taxon>
        <taxon>Desulfovibrio</taxon>
    </lineage>
</organism>
<dbReference type="RefSeq" id="WP_085096507.1">
    <property type="nucleotide sequence ID" value="NZ_FWZU01000001.1"/>
</dbReference>
<feature type="transmembrane region" description="Helical" evidence="7">
    <location>
        <begin position="66"/>
        <end position="89"/>
    </location>
</feature>